<dbReference type="SUPFAM" id="SSF51182">
    <property type="entry name" value="RmlC-like cupins"/>
    <property type="match status" value="1"/>
</dbReference>
<dbReference type="InterPro" id="IPR014710">
    <property type="entry name" value="RmlC-like_jellyroll"/>
</dbReference>
<keyword evidence="4" id="KW-1185">Reference proteome</keyword>
<organism evidence="3 4">
    <name type="scientific">Methylobacterium radiotolerans</name>
    <dbReference type="NCBI Taxonomy" id="31998"/>
    <lineage>
        <taxon>Bacteria</taxon>
        <taxon>Pseudomonadati</taxon>
        <taxon>Pseudomonadota</taxon>
        <taxon>Alphaproteobacteria</taxon>
        <taxon>Hyphomicrobiales</taxon>
        <taxon>Methylobacteriaceae</taxon>
        <taxon>Methylobacterium</taxon>
    </lineage>
</organism>
<dbReference type="CDD" id="cd02209">
    <property type="entry name" value="cupin_XRE_C"/>
    <property type="match status" value="1"/>
</dbReference>
<accession>A0ABV2NC52</accession>
<dbReference type="EMBL" id="JBEPNW010000002">
    <property type="protein sequence ID" value="MET3864045.1"/>
    <property type="molecule type" value="Genomic_DNA"/>
</dbReference>
<dbReference type="Gene3D" id="2.60.120.10">
    <property type="entry name" value="Jelly Rolls"/>
    <property type="match status" value="1"/>
</dbReference>
<dbReference type="Pfam" id="PF13560">
    <property type="entry name" value="HTH_31"/>
    <property type="match status" value="1"/>
</dbReference>
<dbReference type="SMART" id="SM00530">
    <property type="entry name" value="HTH_XRE"/>
    <property type="match status" value="1"/>
</dbReference>
<protein>
    <submittedName>
        <fullName evidence="3">Transcriptional regulator with XRE-family HTH domain</fullName>
    </submittedName>
</protein>
<proteinExistence type="predicted"/>
<name>A0ABV2NC52_9HYPH</name>
<dbReference type="Pfam" id="PF07883">
    <property type="entry name" value="Cupin_2"/>
    <property type="match status" value="1"/>
</dbReference>
<dbReference type="GeneID" id="6136203"/>
<gene>
    <name evidence="3" type="ORF">ABIC20_001354</name>
</gene>
<reference evidence="3 4" key="1">
    <citation type="submission" date="2024-06" db="EMBL/GenBank/DDBJ databases">
        <title>Genomics of switchgrass bacterial isolates.</title>
        <authorList>
            <person name="Shade A."/>
        </authorList>
    </citation>
    <scope>NUCLEOTIDE SEQUENCE [LARGE SCALE GENOMIC DNA]</scope>
    <source>
        <strain evidence="3 4">PvP084</strain>
    </source>
</reference>
<dbReference type="PROSITE" id="PS50943">
    <property type="entry name" value="HTH_CROC1"/>
    <property type="match status" value="1"/>
</dbReference>
<dbReference type="InterPro" id="IPR010982">
    <property type="entry name" value="Lambda_DNA-bd_dom_sf"/>
</dbReference>
<dbReference type="Gene3D" id="1.10.260.40">
    <property type="entry name" value="lambda repressor-like DNA-binding domains"/>
    <property type="match status" value="1"/>
</dbReference>
<dbReference type="InterPro" id="IPR013096">
    <property type="entry name" value="Cupin_2"/>
</dbReference>
<dbReference type="RefSeq" id="WP_012317382.1">
    <property type="nucleotide sequence ID" value="NZ_BJXP01000001.1"/>
</dbReference>
<dbReference type="PANTHER" id="PTHR46797:SF2">
    <property type="entry name" value="TRANSCRIPTIONAL REGULATOR"/>
    <property type="match status" value="1"/>
</dbReference>
<dbReference type="CDD" id="cd00093">
    <property type="entry name" value="HTH_XRE"/>
    <property type="match status" value="1"/>
</dbReference>
<dbReference type="SUPFAM" id="SSF47413">
    <property type="entry name" value="lambda repressor-like DNA-binding domains"/>
    <property type="match status" value="1"/>
</dbReference>
<keyword evidence="1" id="KW-0238">DNA-binding</keyword>
<dbReference type="Proteomes" id="UP001549119">
    <property type="component" value="Unassembled WGS sequence"/>
</dbReference>
<evidence type="ECO:0000313" key="4">
    <source>
        <dbReference type="Proteomes" id="UP001549119"/>
    </source>
</evidence>
<evidence type="ECO:0000313" key="3">
    <source>
        <dbReference type="EMBL" id="MET3864045.1"/>
    </source>
</evidence>
<dbReference type="InterPro" id="IPR011051">
    <property type="entry name" value="RmlC_Cupin_sf"/>
</dbReference>
<dbReference type="PANTHER" id="PTHR46797">
    <property type="entry name" value="HTH-TYPE TRANSCRIPTIONAL REGULATOR"/>
    <property type="match status" value="1"/>
</dbReference>
<sequence>MTVSIPRSEATGPEPVDRAVGQRLRGLRRARGLSLEAVASSTGLSIGFISQVERGLSSPSLRVLALLADTLQIGIGGLFEPGPDAPDPDPIVVFRKDRPELQLWRAGITKQLLTPPGGTQGMSLFHMVLKAGASTGDELFSHDGEEAGLVLAGRLTLIVESRTLQLAEGDSFRFESRRPHRFSNPDPRSQTIVLWVNVLGSPPPS</sequence>
<evidence type="ECO:0000256" key="1">
    <source>
        <dbReference type="ARBA" id="ARBA00023125"/>
    </source>
</evidence>
<dbReference type="InterPro" id="IPR050807">
    <property type="entry name" value="TransReg_Diox_bact_type"/>
</dbReference>
<feature type="domain" description="HTH cro/C1-type" evidence="2">
    <location>
        <begin position="24"/>
        <end position="78"/>
    </location>
</feature>
<evidence type="ECO:0000259" key="2">
    <source>
        <dbReference type="PROSITE" id="PS50943"/>
    </source>
</evidence>
<comment type="caution">
    <text evidence="3">The sequence shown here is derived from an EMBL/GenBank/DDBJ whole genome shotgun (WGS) entry which is preliminary data.</text>
</comment>
<dbReference type="InterPro" id="IPR001387">
    <property type="entry name" value="Cro/C1-type_HTH"/>
</dbReference>